<dbReference type="Proteomes" id="UP000008810">
    <property type="component" value="Chromosome 2"/>
</dbReference>
<evidence type="ECO:0000256" key="1">
    <source>
        <dbReference type="SAM" id="MobiDB-lite"/>
    </source>
</evidence>
<name>A0A2K2D8W5_BRADI</name>
<reference evidence="2 3" key="1">
    <citation type="journal article" date="2010" name="Nature">
        <title>Genome sequencing and analysis of the model grass Brachypodium distachyon.</title>
        <authorList>
            <consortium name="International Brachypodium Initiative"/>
        </authorList>
    </citation>
    <scope>NUCLEOTIDE SEQUENCE [LARGE SCALE GENOMIC DNA]</scope>
    <source>
        <strain evidence="2 3">Bd21</strain>
    </source>
</reference>
<organism evidence="2">
    <name type="scientific">Brachypodium distachyon</name>
    <name type="common">Purple false brome</name>
    <name type="synonym">Trachynia distachya</name>
    <dbReference type="NCBI Taxonomy" id="15368"/>
    <lineage>
        <taxon>Eukaryota</taxon>
        <taxon>Viridiplantae</taxon>
        <taxon>Streptophyta</taxon>
        <taxon>Embryophyta</taxon>
        <taxon>Tracheophyta</taxon>
        <taxon>Spermatophyta</taxon>
        <taxon>Magnoliopsida</taxon>
        <taxon>Liliopsida</taxon>
        <taxon>Poales</taxon>
        <taxon>Poaceae</taxon>
        <taxon>BOP clade</taxon>
        <taxon>Pooideae</taxon>
        <taxon>Stipodae</taxon>
        <taxon>Brachypodieae</taxon>
        <taxon>Brachypodium</taxon>
    </lineage>
</organism>
<evidence type="ECO:0000313" key="2">
    <source>
        <dbReference type="EMBL" id="PNT70713.1"/>
    </source>
</evidence>
<reference evidence="2" key="2">
    <citation type="submission" date="2017-06" db="EMBL/GenBank/DDBJ databases">
        <title>WGS assembly of Brachypodium distachyon.</title>
        <authorList>
            <consortium name="The International Brachypodium Initiative"/>
            <person name="Lucas S."/>
            <person name="Harmon-Smith M."/>
            <person name="Lail K."/>
            <person name="Tice H."/>
            <person name="Grimwood J."/>
            <person name="Bruce D."/>
            <person name="Barry K."/>
            <person name="Shu S."/>
            <person name="Lindquist E."/>
            <person name="Wang M."/>
            <person name="Pitluck S."/>
            <person name="Vogel J.P."/>
            <person name="Garvin D.F."/>
            <person name="Mockler T.C."/>
            <person name="Schmutz J."/>
            <person name="Rokhsar D."/>
            <person name="Bevan M.W."/>
        </authorList>
    </citation>
    <scope>NUCLEOTIDE SEQUENCE</scope>
    <source>
        <strain evidence="2">Bd21</strain>
    </source>
</reference>
<gene>
    <name evidence="2" type="ORF">BRADI_2g16663v3</name>
</gene>
<protein>
    <submittedName>
        <fullName evidence="2 3">Uncharacterized protein</fullName>
    </submittedName>
</protein>
<dbReference type="InParanoid" id="A0A2K2D8W5"/>
<dbReference type="AlphaFoldDB" id="A0A2K2D8W5"/>
<evidence type="ECO:0000313" key="4">
    <source>
        <dbReference type="Proteomes" id="UP000008810"/>
    </source>
</evidence>
<keyword evidence="4" id="KW-1185">Reference proteome</keyword>
<accession>A0A2K2D8W5</accession>
<proteinExistence type="predicted"/>
<dbReference type="Gramene" id="PNT70713">
    <property type="protein sequence ID" value="PNT70713"/>
    <property type="gene ID" value="BRADI_2g16663v3"/>
</dbReference>
<reference evidence="3" key="3">
    <citation type="submission" date="2018-08" db="UniProtKB">
        <authorList>
            <consortium name="EnsemblPlants"/>
        </authorList>
    </citation>
    <scope>IDENTIFICATION</scope>
    <source>
        <strain evidence="3">cv. Bd21</strain>
    </source>
</reference>
<sequence length="129" mass="13809">MDAFSLSPAATNSRNVAPTAVTRRHSHGKWPSLEEVEGKKSAPGTPHALQALSEGWRVMVFLALVDGDGALARMNGIVVVAVAIPVTCLCSAAHRRSCKTGGSFIAELPMEISTHLLFSECCKRQFCML</sequence>
<feature type="region of interest" description="Disordered" evidence="1">
    <location>
        <begin position="15"/>
        <end position="45"/>
    </location>
</feature>
<dbReference type="EMBL" id="CM000881">
    <property type="protein sequence ID" value="PNT70713.1"/>
    <property type="molecule type" value="Genomic_DNA"/>
</dbReference>
<dbReference type="EnsemblPlants" id="PNT70713">
    <property type="protein sequence ID" value="PNT70713"/>
    <property type="gene ID" value="BRADI_2g16663v3"/>
</dbReference>
<evidence type="ECO:0000313" key="3">
    <source>
        <dbReference type="EnsemblPlants" id="PNT70713"/>
    </source>
</evidence>